<dbReference type="FunFam" id="1.10.10.200:FF:000002">
    <property type="entry name" value="Probable transcriptional regulatory protein CLM62_37755"/>
    <property type="match status" value="1"/>
</dbReference>
<dbReference type="GO" id="GO:0003677">
    <property type="term" value="F:DNA binding"/>
    <property type="evidence" value="ECO:0007669"/>
    <property type="project" value="UniProtKB-UniRule"/>
</dbReference>
<evidence type="ECO:0000256" key="6">
    <source>
        <dbReference type="HAMAP-Rule" id="MF_00693"/>
    </source>
</evidence>
<dbReference type="InterPro" id="IPR002876">
    <property type="entry name" value="Transcrip_reg_TACO1-like"/>
</dbReference>
<keyword evidence="3 6" id="KW-0805">Transcription regulation</keyword>
<evidence type="ECO:0000313" key="9">
    <source>
        <dbReference type="EMBL" id="KKS08581.1"/>
    </source>
</evidence>
<organism evidence="9 10">
    <name type="scientific">candidate division CPR2 bacterium GW2011_GWC1_41_48</name>
    <dbReference type="NCBI Taxonomy" id="1618344"/>
    <lineage>
        <taxon>Bacteria</taxon>
        <taxon>Bacteria division CPR2</taxon>
    </lineage>
</organism>
<gene>
    <name evidence="9" type="ORF">UU65_C0008G0003</name>
</gene>
<dbReference type="Proteomes" id="UP000033869">
    <property type="component" value="Unassembled WGS sequence"/>
</dbReference>
<dbReference type="AlphaFoldDB" id="A0A0G0YG72"/>
<dbReference type="Pfam" id="PF20772">
    <property type="entry name" value="TACO1_YebC_N"/>
    <property type="match status" value="1"/>
</dbReference>
<dbReference type="NCBIfam" id="NF001030">
    <property type="entry name" value="PRK00110.1"/>
    <property type="match status" value="1"/>
</dbReference>
<dbReference type="InterPro" id="IPR026564">
    <property type="entry name" value="Transcrip_reg_TACO1-like_dom3"/>
</dbReference>
<dbReference type="InterPro" id="IPR029072">
    <property type="entry name" value="YebC-like"/>
</dbReference>
<keyword evidence="2 6" id="KW-0963">Cytoplasm</keyword>
<accession>A0A0G0YG72</accession>
<feature type="domain" description="TACO1/YebC-like second and third" evidence="7">
    <location>
        <begin position="82"/>
        <end position="238"/>
    </location>
</feature>
<name>A0A0G0YG72_UNCC2</name>
<evidence type="ECO:0000256" key="4">
    <source>
        <dbReference type="ARBA" id="ARBA00023125"/>
    </source>
</evidence>
<reference evidence="9 10" key="1">
    <citation type="journal article" date="2015" name="Nature">
        <title>rRNA introns, odd ribosomes, and small enigmatic genomes across a large radiation of phyla.</title>
        <authorList>
            <person name="Brown C.T."/>
            <person name="Hug L.A."/>
            <person name="Thomas B.C."/>
            <person name="Sharon I."/>
            <person name="Castelle C.J."/>
            <person name="Singh A."/>
            <person name="Wilkins M.J."/>
            <person name="Williams K.H."/>
            <person name="Banfield J.F."/>
        </authorList>
    </citation>
    <scope>NUCLEOTIDE SEQUENCE [LARGE SCALE GENOMIC DNA]</scope>
</reference>
<dbReference type="Gene3D" id="1.10.10.200">
    <property type="match status" value="1"/>
</dbReference>
<dbReference type="GO" id="GO:0005829">
    <property type="term" value="C:cytosol"/>
    <property type="evidence" value="ECO:0007669"/>
    <property type="project" value="TreeGrafter"/>
</dbReference>
<evidence type="ECO:0000256" key="3">
    <source>
        <dbReference type="ARBA" id="ARBA00023015"/>
    </source>
</evidence>
<dbReference type="EMBL" id="LCBL01000008">
    <property type="protein sequence ID" value="KKS08581.1"/>
    <property type="molecule type" value="Genomic_DNA"/>
</dbReference>
<dbReference type="Pfam" id="PF01709">
    <property type="entry name" value="Transcrip_reg"/>
    <property type="match status" value="1"/>
</dbReference>
<feature type="domain" description="TACO1/YebC-like N-terminal" evidence="8">
    <location>
        <begin position="5"/>
        <end position="75"/>
    </location>
</feature>
<dbReference type="GO" id="GO:0006355">
    <property type="term" value="P:regulation of DNA-templated transcription"/>
    <property type="evidence" value="ECO:0007669"/>
    <property type="project" value="UniProtKB-UniRule"/>
</dbReference>
<evidence type="ECO:0000313" key="10">
    <source>
        <dbReference type="Proteomes" id="UP000033869"/>
    </source>
</evidence>
<dbReference type="InterPro" id="IPR017856">
    <property type="entry name" value="Integrase-like_N"/>
</dbReference>
<keyword evidence="4 6" id="KW-0238">DNA-binding</keyword>
<dbReference type="PANTHER" id="PTHR12532">
    <property type="entry name" value="TRANSLATIONAL ACTIVATOR OF CYTOCHROME C OXIDASE 1"/>
    <property type="match status" value="1"/>
</dbReference>
<dbReference type="PATRIC" id="fig|1618344.3.peg.1174"/>
<comment type="caution">
    <text evidence="9">The sequence shown here is derived from an EMBL/GenBank/DDBJ whole genome shotgun (WGS) entry which is preliminary data.</text>
</comment>
<dbReference type="HAMAP" id="MF_00693">
    <property type="entry name" value="Transcrip_reg_TACO1"/>
    <property type="match status" value="1"/>
</dbReference>
<dbReference type="InterPro" id="IPR048300">
    <property type="entry name" value="TACO1_YebC-like_2nd/3rd_dom"/>
</dbReference>
<dbReference type="InterPro" id="IPR049083">
    <property type="entry name" value="TACO1_YebC_N"/>
</dbReference>
<dbReference type="NCBIfam" id="NF009044">
    <property type="entry name" value="PRK12378.1"/>
    <property type="match status" value="1"/>
</dbReference>
<sequence>MSGHSKWAGIKHKKAIVDAKRSKSWTKVANMITVAARGGGDPTANFKLRLAIDKAKEANMPKENVDRAIKRGTGELKGAAVEEIRYEGYGPGGVAVIADAATDNRNRTAGEVRAAFSKHGGKMGESGSVGWMFDEKGQILVFTHAKDKEELMLQVIDLGAEDVEESTDEELIIYVNSKDLEKVEKNLLDNGVRVDSAEVSLIPKNEVKVEDERTAAQILKLMDALEEIEDVTDVVSNFNIPDVII</sequence>
<dbReference type="NCBIfam" id="TIGR01033">
    <property type="entry name" value="YebC/PmpR family DNA-binding transcriptional regulator"/>
    <property type="match status" value="1"/>
</dbReference>
<evidence type="ECO:0000256" key="5">
    <source>
        <dbReference type="ARBA" id="ARBA00023163"/>
    </source>
</evidence>
<proteinExistence type="inferred from homology"/>
<comment type="similarity">
    <text evidence="1 6">Belongs to the TACO1 family.</text>
</comment>
<dbReference type="Gene3D" id="3.30.70.980">
    <property type="match status" value="2"/>
</dbReference>
<evidence type="ECO:0000259" key="8">
    <source>
        <dbReference type="Pfam" id="PF20772"/>
    </source>
</evidence>
<evidence type="ECO:0000256" key="2">
    <source>
        <dbReference type="ARBA" id="ARBA00022490"/>
    </source>
</evidence>
<keyword evidence="5 6" id="KW-0804">Transcription</keyword>
<dbReference type="SUPFAM" id="SSF75625">
    <property type="entry name" value="YebC-like"/>
    <property type="match status" value="1"/>
</dbReference>
<comment type="subcellular location">
    <subcellularLocation>
        <location evidence="6">Cytoplasm</location>
    </subcellularLocation>
</comment>
<dbReference type="PANTHER" id="PTHR12532:SF6">
    <property type="entry name" value="TRANSCRIPTIONAL REGULATORY PROTEIN YEBC-RELATED"/>
    <property type="match status" value="1"/>
</dbReference>
<protein>
    <recommendedName>
        <fullName evidence="6">Probable transcriptional regulatory protein UU65_C0008G0003</fullName>
    </recommendedName>
</protein>
<evidence type="ECO:0000256" key="1">
    <source>
        <dbReference type="ARBA" id="ARBA00008724"/>
    </source>
</evidence>
<evidence type="ECO:0000259" key="7">
    <source>
        <dbReference type="Pfam" id="PF01709"/>
    </source>
</evidence>